<name>A0A317XKF8_9BASI</name>
<sequence length="134" mass="15641">MSRYCLRFCPLLCASVYRVVGTVAVFELNVCAIRLVEIFVRVCARYLDSRLWAIVTSDTEPVLRWPKGASLFYGLFSCHDLPASFYVLAFFRNAGMQFHYAWRRDSLLRLTCQIMRTMVFEEFMPIDDANSRDI</sequence>
<gene>
    <name evidence="1" type="ORF">BCV70DRAFT_45531</name>
</gene>
<reference evidence="1 2" key="1">
    <citation type="journal article" date="2018" name="Mol. Biol. Evol.">
        <title>Broad Genomic Sampling Reveals a Smut Pathogenic Ancestry of the Fungal Clade Ustilaginomycotina.</title>
        <authorList>
            <person name="Kijpornyongpan T."/>
            <person name="Mondo S.J."/>
            <person name="Barry K."/>
            <person name="Sandor L."/>
            <person name="Lee J."/>
            <person name="Lipzen A."/>
            <person name="Pangilinan J."/>
            <person name="LaButti K."/>
            <person name="Hainaut M."/>
            <person name="Henrissat B."/>
            <person name="Grigoriev I.V."/>
            <person name="Spatafora J.W."/>
            <person name="Aime M.C."/>
        </authorList>
    </citation>
    <scope>NUCLEOTIDE SEQUENCE [LARGE SCALE GENOMIC DNA]</scope>
    <source>
        <strain evidence="1 2">MCA 3645</strain>
    </source>
</reference>
<dbReference type="AlphaFoldDB" id="A0A317XKF8"/>
<accession>A0A317XKF8</accession>
<dbReference type="EMBL" id="KZ819202">
    <property type="protein sequence ID" value="PWY97790.1"/>
    <property type="molecule type" value="Genomic_DNA"/>
</dbReference>
<dbReference type="Proteomes" id="UP000246740">
    <property type="component" value="Unassembled WGS sequence"/>
</dbReference>
<keyword evidence="2" id="KW-1185">Reference proteome</keyword>
<evidence type="ECO:0000313" key="2">
    <source>
        <dbReference type="Proteomes" id="UP000246740"/>
    </source>
</evidence>
<proteinExistence type="predicted"/>
<organism evidence="1 2">
    <name type="scientific">Testicularia cyperi</name>
    <dbReference type="NCBI Taxonomy" id="1882483"/>
    <lineage>
        <taxon>Eukaryota</taxon>
        <taxon>Fungi</taxon>
        <taxon>Dikarya</taxon>
        <taxon>Basidiomycota</taxon>
        <taxon>Ustilaginomycotina</taxon>
        <taxon>Ustilaginomycetes</taxon>
        <taxon>Ustilaginales</taxon>
        <taxon>Anthracoideaceae</taxon>
        <taxon>Testicularia</taxon>
    </lineage>
</organism>
<protein>
    <submittedName>
        <fullName evidence="1">Uncharacterized protein</fullName>
    </submittedName>
</protein>
<dbReference type="InParanoid" id="A0A317XKF8"/>
<evidence type="ECO:0000313" key="1">
    <source>
        <dbReference type="EMBL" id="PWY97790.1"/>
    </source>
</evidence>